<dbReference type="EMBL" id="CP011304">
    <property type="protein sequence ID" value="AKE66507.1"/>
    <property type="molecule type" value="Genomic_DNA"/>
</dbReference>
<reference evidence="1 2" key="1">
    <citation type="journal article" date="2015" name="Genome Announc.">
        <title>Complete Genome Sequence of Microcystis aeruginosa NIES-2549, a Bloom-Forming Cyanobacterium from Lake Kasumigaura, Japan.</title>
        <authorList>
            <person name="Yamaguchi H."/>
            <person name="Suzuki S."/>
            <person name="Tanabe Y."/>
            <person name="Osana Y."/>
            <person name="Shimura Y."/>
            <person name="Ishida K."/>
            <person name="Kawachi M."/>
        </authorList>
    </citation>
    <scope>NUCLEOTIDE SEQUENCE [LARGE SCALE GENOMIC DNA]</scope>
    <source>
        <strain evidence="1 2">NIES-2549</strain>
    </source>
</reference>
<accession>A0A0F6U7L8</accession>
<evidence type="ECO:0000313" key="1">
    <source>
        <dbReference type="EMBL" id="AKE66507.1"/>
    </source>
</evidence>
<dbReference type="HOGENOM" id="CLU_210200_0_0_3"/>
<gene>
    <name evidence="1" type="ORF">MYAER_4183</name>
</gene>
<sequence>MTHPDNNLQNIQEPILNAPEDVRKIIDRVLKLERDKLYQRNPRNINDDVLTIIKEVIQ</sequence>
<protein>
    <submittedName>
        <fullName evidence="1">Uncharacterized protein</fullName>
    </submittedName>
</protein>
<dbReference type="AlphaFoldDB" id="A0A0F6U7L8"/>
<evidence type="ECO:0000313" key="2">
    <source>
        <dbReference type="Proteomes" id="UP000034103"/>
    </source>
</evidence>
<dbReference type="PATRIC" id="fig|1641812.3.peg.4322"/>
<organism evidence="1 2">
    <name type="scientific">Microcystis aeruginosa NIES-2549</name>
    <dbReference type="NCBI Taxonomy" id="1641812"/>
    <lineage>
        <taxon>Bacteria</taxon>
        <taxon>Bacillati</taxon>
        <taxon>Cyanobacteriota</taxon>
        <taxon>Cyanophyceae</taxon>
        <taxon>Oscillatoriophycideae</taxon>
        <taxon>Chroococcales</taxon>
        <taxon>Microcystaceae</taxon>
        <taxon>Microcystis</taxon>
    </lineage>
</organism>
<name>A0A0F6U7L8_MICAE</name>
<dbReference type="RefSeq" id="WP_004160190.1">
    <property type="nucleotide sequence ID" value="NZ_CP011304.1"/>
</dbReference>
<dbReference type="Proteomes" id="UP000034103">
    <property type="component" value="Chromosome"/>
</dbReference>
<proteinExistence type="predicted"/>